<gene>
    <name evidence="1" type="ORF">SAMN04244571_02162</name>
</gene>
<accession>A0A1I0ZXD7</accession>
<name>A0A1I0ZXD7_9GAMM</name>
<sequence>MATAKKLDQPRRKATGKTLTFASVCRAAQDGQKAFDAYVATGKLPVKK</sequence>
<reference evidence="1 2" key="1">
    <citation type="submission" date="2016-10" db="EMBL/GenBank/DDBJ databases">
        <authorList>
            <person name="Varghese N."/>
            <person name="Submissions S."/>
        </authorList>
    </citation>
    <scope>NUCLEOTIDE SEQUENCE [LARGE SCALE GENOMIC DNA]</scope>
    <source>
        <strain evidence="1 2">DSM 282</strain>
    </source>
</reference>
<dbReference type="EMBL" id="FOKJ01000032">
    <property type="protein sequence ID" value="SFB30369.1"/>
    <property type="molecule type" value="Genomic_DNA"/>
</dbReference>
<dbReference type="Proteomes" id="UP000198861">
    <property type="component" value="Unassembled WGS sequence"/>
</dbReference>
<keyword evidence="2" id="KW-1185">Reference proteome</keyword>
<dbReference type="RefSeq" id="WP_175525831.1">
    <property type="nucleotide sequence ID" value="NZ_FOKJ01000032.1"/>
</dbReference>
<evidence type="ECO:0000313" key="2">
    <source>
        <dbReference type="Proteomes" id="UP000198861"/>
    </source>
</evidence>
<proteinExistence type="predicted"/>
<evidence type="ECO:0000313" key="1">
    <source>
        <dbReference type="EMBL" id="SFB30369.1"/>
    </source>
</evidence>
<organism evidence="1 2">
    <name type="scientific">Azotobacter beijerinckii</name>
    <dbReference type="NCBI Taxonomy" id="170623"/>
    <lineage>
        <taxon>Bacteria</taxon>
        <taxon>Pseudomonadati</taxon>
        <taxon>Pseudomonadota</taxon>
        <taxon>Gammaproteobacteria</taxon>
        <taxon>Pseudomonadales</taxon>
        <taxon>Pseudomonadaceae</taxon>
        <taxon>Azotobacter</taxon>
    </lineage>
</organism>
<comment type="caution">
    <text evidence="1">The sequence shown here is derived from an EMBL/GenBank/DDBJ whole genome shotgun (WGS) entry which is preliminary data.</text>
</comment>
<protein>
    <submittedName>
        <fullName evidence="1">Uncharacterized protein</fullName>
    </submittedName>
</protein>